<dbReference type="Proteomes" id="UP000049222">
    <property type="component" value="Unassembled WGS sequence"/>
</dbReference>
<dbReference type="STRING" id="420998.JDO7802_03394"/>
<keyword evidence="2" id="KW-1185">Reference proteome</keyword>
<gene>
    <name evidence="1" type="ORF">JDO7802_03394</name>
</gene>
<dbReference type="EMBL" id="CXSU01000012">
    <property type="protein sequence ID" value="CTQ51355.1"/>
    <property type="molecule type" value="Genomic_DNA"/>
</dbReference>
<dbReference type="AlphaFoldDB" id="A0A0M6YNY4"/>
<proteinExistence type="predicted"/>
<evidence type="ECO:0000313" key="2">
    <source>
        <dbReference type="Proteomes" id="UP000049222"/>
    </source>
</evidence>
<protein>
    <recommendedName>
        <fullName evidence="3">DUF4177 domain-containing protein</fullName>
    </recommendedName>
</protein>
<organism evidence="1 2">
    <name type="scientific">Jannaschia donghaensis</name>
    <dbReference type="NCBI Taxonomy" id="420998"/>
    <lineage>
        <taxon>Bacteria</taxon>
        <taxon>Pseudomonadati</taxon>
        <taxon>Pseudomonadota</taxon>
        <taxon>Alphaproteobacteria</taxon>
        <taxon>Rhodobacterales</taxon>
        <taxon>Roseobacteraceae</taxon>
        <taxon>Jannaschia</taxon>
    </lineage>
</organism>
<name>A0A0M6YNY4_9RHOB</name>
<reference evidence="1 2" key="1">
    <citation type="submission" date="2015-07" db="EMBL/GenBank/DDBJ databases">
        <authorList>
            <person name="Noorani M."/>
        </authorList>
    </citation>
    <scope>NUCLEOTIDE SEQUENCE [LARGE SCALE GENOMIC DNA]</scope>
    <source>
        <strain evidence="1 2">CECT 7802</strain>
    </source>
</reference>
<evidence type="ECO:0008006" key="3">
    <source>
        <dbReference type="Google" id="ProtNLM"/>
    </source>
</evidence>
<sequence length="101" mass="11306">MPQISDVIYEYDVIPAPKKPQRIAGLTREDDRVAHELSELFNDMAVEGWEYVRADTINIDDVTGIAGNVPKAHTLLVFRRPLILPAVPTQRDALVLADRIA</sequence>
<evidence type="ECO:0000313" key="1">
    <source>
        <dbReference type="EMBL" id="CTQ51355.1"/>
    </source>
</evidence>
<accession>A0A0M6YNY4</accession>